<protein>
    <submittedName>
        <fullName evidence="2">Helicase conserved C-terminal domain-containing protein</fullName>
    </submittedName>
</protein>
<keyword evidence="2" id="KW-0547">Nucleotide-binding</keyword>
<feature type="domain" description="Helicase XPB/Ssl2 N-terminal" evidence="1">
    <location>
        <begin position="413"/>
        <end position="486"/>
    </location>
</feature>
<dbReference type="Proteomes" id="UP000182737">
    <property type="component" value="Unassembled WGS sequence"/>
</dbReference>
<dbReference type="EMBL" id="FORI01000001">
    <property type="protein sequence ID" value="SFI45546.1"/>
    <property type="molecule type" value="Genomic_DNA"/>
</dbReference>
<dbReference type="AlphaFoldDB" id="A0A1I3IC75"/>
<evidence type="ECO:0000313" key="2">
    <source>
        <dbReference type="EMBL" id="SFI45546.1"/>
    </source>
</evidence>
<reference evidence="3" key="1">
    <citation type="submission" date="2016-10" db="EMBL/GenBank/DDBJ databases">
        <authorList>
            <person name="Varghese N."/>
            <person name="Submissions S."/>
        </authorList>
    </citation>
    <scope>NUCLEOTIDE SEQUENCE [LARGE SCALE GENOMIC DNA]</scope>
    <source>
        <strain evidence="3">XBD1002</strain>
    </source>
</reference>
<dbReference type="OrthoDB" id="354326at2"/>
<keyword evidence="2" id="KW-0347">Helicase</keyword>
<sequence>MNDYDLNSWKEAFSSLPDKQFFNTVRLYLGEVKTPYNKQRLTEQLAGFIRKEENLTSILTLLDVFDIKVLTAISLIPNATQETLADFFHGDTPITEIYAEVINLTERLLIYKEKSPYTEKEYFKINPLLKENLIPYLDTTLLFPEYKPEIFSLEDVFALTPNFLTAFITYIRIRGIACKSDGTIKKNDQKHLAEIFPGREKVIQLLMTSFVNLSLVYEDEKANSYDIDILRLKKFSELPELQQYALLCAAAVSRFSKDGLKKEAQLLIDSLATIPSDGCSLETILRLAFLAGTHTEDGTTAVKKSRFSQILAAARQEAGSEPEQNAELLDRMIDCALEFGLLQKIGKTAEGVELYKSANNAVAEQSRSNAAHALNENEALPKVLNIDSTFTVTLMPGLPLCKLIPLTNFMIVKKCGVVSEFEITRQSASAGFDNDLSPEDIFTLLENYSNYQLPQNLKINITEWYNSYSSAKLYYGYVLKVRDNNISLAENNPNIRKYIKEKLADGIYLLNLPAGTDISTFIEESSLDFMGNVKTSETKSEYTSFPLLRDGRRPLILESSTKTEAKKTSIAAADKILKALKASLKTLDMEKAQKESLEHRISSRLILSESQLKNASIRTEILEADGMDFAGKVHLIEAAIKEEDMMELQMPTADGKDFFTLVGKPLSISRQPGEAVMRFQIEPTKDIENMLVSRITHLRRLRY</sequence>
<dbReference type="Pfam" id="PF13625">
    <property type="entry name" value="Helicase_C_3"/>
    <property type="match status" value="1"/>
</dbReference>
<accession>A0A1I3IC75</accession>
<proteinExistence type="predicted"/>
<keyword evidence="3" id="KW-1185">Reference proteome</keyword>
<evidence type="ECO:0000259" key="1">
    <source>
        <dbReference type="Pfam" id="PF13625"/>
    </source>
</evidence>
<name>A0A1I3IC75_9SPIR</name>
<organism evidence="2 3">
    <name type="scientific">Treponema bryantii</name>
    <dbReference type="NCBI Taxonomy" id="163"/>
    <lineage>
        <taxon>Bacteria</taxon>
        <taxon>Pseudomonadati</taxon>
        <taxon>Spirochaetota</taxon>
        <taxon>Spirochaetia</taxon>
        <taxon>Spirochaetales</taxon>
        <taxon>Treponemataceae</taxon>
        <taxon>Treponema</taxon>
    </lineage>
</organism>
<keyword evidence="2" id="KW-0378">Hydrolase</keyword>
<dbReference type="RefSeq" id="WP_074930135.1">
    <property type="nucleotide sequence ID" value="NZ_FORI01000001.1"/>
</dbReference>
<dbReference type="GO" id="GO:0004386">
    <property type="term" value="F:helicase activity"/>
    <property type="evidence" value="ECO:0007669"/>
    <property type="project" value="UniProtKB-KW"/>
</dbReference>
<gene>
    <name evidence="2" type="ORF">SAMN04487775_101491</name>
</gene>
<evidence type="ECO:0000313" key="3">
    <source>
        <dbReference type="Proteomes" id="UP000182737"/>
    </source>
</evidence>
<dbReference type="InterPro" id="IPR032830">
    <property type="entry name" value="XPB/Ssl2_N"/>
</dbReference>
<keyword evidence="2" id="KW-0067">ATP-binding</keyword>